<sequence>MFCFLKKLCKKKKECSCGAKKEMSQMDHMDKTEETKEMDHMHEEENPSCGCDKK</sequence>
<accession>A0A449B220</accession>
<dbReference type="RefSeq" id="WP_165177535.1">
    <property type="nucleotide sequence ID" value="NZ_CP101807.1"/>
</dbReference>
<proteinExistence type="predicted"/>
<protein>
    <submittedName>
        <fullName evidence="2">Uncharacterized protein</fullName>
    </submittedName>
</protein>
<gene>
    <name evidence="2" type="ORF">NCTC10181_00481</name>
</gene>
<feature type="region of interest" description="Disordered" evidence="1">
    <location>
        <begin position="26"/>
        <end position="54"/>
    </location>
</feature>
<reference evidence="2 3" key="1">
    <citation type="submission" date="2019-01" db="EMBL/GenBank/DDBJ databases">
        <authorList>
            <consortium name="Pathogen Informatics"/>
        </authorList>
    </citation>
    <scope>NUCLEOTIDE SEQUENCE [LARGE SCALE GENOMIC DNA]</scope>
    <source>
        <strain evidence="2 3">NCTC10181</strain>
    </source>
</reference>
<evidence type="ECO:0000313" key="2">
    <source>
        <dbReference type="EMBL" id="VEU74626.1"/>
    </source>
</evidence>
<organism evidence="2 3">
    <name type="scientific">Mycoplasmopsis citelli</name>
    <dbReference type="NCBI Taxonomy" id="171281"/>
    <lineage>
        <taxon>Bacteria</taxon>
        <taxon>Bacillati</taxon>
        <taxon>Mycoplasmatota</taxon>
        <taxon>Mycoplasmoidales</taxon>
        <taxon>Metamycoplasmataceae</taxon>
        <taxon>Mycoplasmopsis</taxon>
    </lineage>
</organism>
<name>A0A449B220_9BACT</name>
<dbReference type="KEGG" id="mcit:NCTC10181_00481"/>
<keyword evidence="3" id="KW-1185">Reference proteome</keyword>
<evidence type="ECO:0000256" key="1">
    <source>
        <dbReference type="SAM" id="MobiDB-lite"/>
    </source>
</evidence>
<dbReference type="Proteomes" id="UP000290985">
    <property type="component" value="Chromosome"/>
</dbReference>
<dbReference type="EMBL" id="LR215036">
    <property type="protein sequence ID" value="VEU74626.1"/>
    <property type="molecule type" value="Genomic_DNA"/>
</dbReference>
<dbReference type="AlphaFoldDB" id="A0A449B220"/>
<evidence type="ECO:0000313" key="3">
    <source>
        <dbReference type="Proteomes" id="UP000290985"/>
    </source>
</evidence>